<dbReference type="RefSeq" id="XP_025413064.1">
    <property type="nucleotide sequence ID" value="XM_025557279.1"/>
</dbReference>
<evidence type="ECO:0000313" key="2">
    <source>
        <dbReference type="Proteomes" id="UP000694846"/>
    </source>
</evidence>
<keyword evidence="1" id="KW-0732">Signal</keyword>
<accession>A0A8B8FQ48</accession>
<feature type="signal peptide" evidence="1">
    <location>
        <begin position="1"/>
        <end position="21"/>
    </location>
</feature>
<evidence type="ECO:0000256" key="1">
    <source>
        <dbReference type="SAM" id="SignalP"/>
    </source>
</evidence>
<reference evidence="3" key="1">
    <citation type="submission" date="2025-08" db="UniProtKB">
        <authorList>
            <consortium name="RefSeq"/>
        </authorList>
    </citation>
    <scope>IDENTIFICATION</scope>
    <source>
        <tissue evidence="3">Whole body</tissue>
    </source>
</reference>
<keyword evidence="2" id="KW-1185">Reference proteome</keyword>
<dbReference type="GeneID" id="112685411"/>
<organism evidence="2 3">
    <name type="scientific">Sipha flava</name>
    <name type="common">yellow sugarcane aphid</name>
    <dbReference type="NCBI Taxonomy" id="143950"/>
    <lineage>
        <taxon>Eukaryota</taxon>
        <taxon>Metazoa</taxon>
        <taxon>Ecdysozoa</taxon>
        <taxon>Arthropoda</taxon>
        <taxon>Hexapoda</taxon>
        <taxon>Insecta</taxon>
        <taxon>Pterygota</taxon>
        <taxon>Neoptera</taxon>
        <taxon>Paraneoptera</taxon>
        <taxon>Hemiptera</taxon>
        <taxon>Sternorrhyncha</taxon>
        <taxon>Aphidomorpha</taxon>
        <taxon>Aphidoidea</taxon>
        <taxon>Aphididae</taxon>
        <taxon>Sipha</taxon>
    </lineage>
</organism>
<gene>
    <name evidence="3" type="primary">LOC112685411</name>
</gene>
<name>A0A8B8FQ48_9HEMI</name>
<dbReference type="Proteomes" id="UP000694846">
    <property type="component" value="Unplaced"/>
</dbReference>
<feature type="chain" id="PRO_5034303791" evidence="1">
    <location>
        <begin position="22"/>
        <end position="120"/>
    </location>
</feature>
<proteinExistence type="predicted"/>
<sequence>MAASIYASLLIVLSLVRYALCSILSPRGCSRFRITTRDVVSKEKCRYLYLVSNRMKISKRKDRSESVTKYTFWPVEEEQGRNVTHGMPELASYSLYSRFSNFFSSTTKMSNLKHNDNLRK</sequence>
<protein>
    <submittedName>
        <fullName evidence="3">Uncharacterized protein LOC112685411</fullName>
    </submittedName>
</protein>
<evidence type="ECO:0000313" key="3">
    <source>
        <dbReference type="RefSeq" id="XP_025413064.1"/>
    </source>
</evidence>
<dbReference type="AlphaFoldDB" id="A0A8B8FQ48"/>